<name>A0A5M9QSB8_9HELI</name>
<sequence length="230" mass="25685">MNVIMRLFQRFSTSALESTSALAYRIQREQEILPFDLLGRSLSYNPYPPRFKEIFPTLDSPRAVLVKGFVFDELESIVAHIHAHKAQIIVLDTARDSSANPSGEGLECIGYLRHYTTALIVLKDSFIDPYQILQAVVYGADGVVLDSSSRGHKALLEFAFRLNCMSFCAIATLREIKQAVLAKTEGFFIDDGVYDEFATLLPKSKCICHYVEATAPKRASTSADFMCVQV</sequence>
<gene>
    <name evidence="1" type="ORF">F4V45_01480</name>
</gene>
<protein>
    <recommendedName>
        <fullName evidence="3">Indole-3-glycerol-phosphate synthase</fullName>
    </recommendedName>
</protein>
<reference evidence="1 2" key="1">
    <citation type="submission" date="2019-09" db="EMBL/GenBank/DDBJ databases">
        <title>Draft genome sequence of various Type strains from the CCUG.</title>
        <authorList>
            <person name="Pineiro-Iglesias B."/>
            <person name="Tunovic T."/>
            <person name="Unosson C."/>
            <person name="Inganas E."/>
            <person name="Ohlen M."/>
            <person name="Cardew S."/>
            <person name="Jensie-Markopoulos S."/>
            <person name="Salva-Serra F."/>
            <person name="Jaen-Luchoro D."/>
            <person name="Karlsson R."/>
            <person name="Svensson-Stadler L."/>
            <person name="Chun J."/>
            <person name="Moore E."/>
        </authorList>
    </citation>
    <scope>NUCLEOTIDE SEQUENCE [LARGE SCALE GENOMIC DNA]</scope>
    <source>
        <strain evidence="1 2">CCUG 32756T</strain>
    </source>
</reference>
<dbReference type="Proteomes" id="UP000323707">
    <property type="component" value="Unassembled WGS sequence"/>
</dbReference>
<dbReference type="EMBL" id="VXKE01000005">
    <property type="protein sequence ID" value="KAA8710947.1"/>
    <property type="molecule type" value="Genomic_DNA"/>
</dbReference>
<dbReference type="Gene3D" id="3.20.20.70">
    <property type="entry name" value="Aldolase class I"/>
    <property type="match status" value="1"/>
</dbReference>
<proteinExistence type="predicted"/>
<dbReference type="InterPro" id="IPR011060">
    <property type="entry name" value="RibuloseP-bd_barrel"/>
</dbReference>
<accession>A0A5M9QSB8</accession>
<comment type="caution">
    <text evidence="1">The sequence shown here is derived from an EMBL/GenBank/DDBJ whole genome shotgun (WGS) entry which is preliminary data.</text>
</comment>
<organism evidence="1 2">
    <name type="scientific">Helicobacter canis</name>
    <dbReference type="NCBI Taxonomy" id="29419"/>
    <lineage>
        <taxon>Bacteria</taxon>
        <taxon>Pseudomonadati</taxon>
        <taxon>Campylobacterota</taxon>
        <taxon>Epsilonproteobacteria</taxon>
        <taxon>Campylobacterales</taxon>
        <taxon>Helicobacteraceae</taxon>
        <taxon>Helicobacter</taxon>
    </lineage>
</organism>
<evidence type="ECO:0000313" key="1">
    <source>
        <dbReference type="EMBL" id="KAA8710947.1"/>
    </source>
</evidence>
<dbReference type="InterPro" id="IPR013785">
    <property type="entry name" value="Aldolase_TIM"/>
</dbReference>
<evidence type="ECO:0008006" key="3">
    <source>
        <dbReference type="Google" id="ProtNLM"/>
    </source>
</evidence>
<dbReference type="SUPFAM" id="SSF51366">
    <property type="entry name" value="Ribulose-phoshate binding barrel"/>
    <property type="match status" value="1"/>
</dbReference>
<dbReference type="AlphaFoldDB" id="A0A5M9QSB8"/>
<dbReference type="RefSeq" id="WP_150336748.1">
    <property type="nucleotide sequence ID" value="NZ_JAERIX010000058.1"/>
</dbReference>
<evidence type="ECO:0000313" key="2">
    <source>
        <dbReference type="Proteomes" id="UP000323707"/>
    </source>
</evidence>